<protein>
    <submittedName>
        <fullName evidence="1">Uncharacterized protein</fullName>
    </submittedName>
</protein>
<name>A0A6A6C3H3_ZASCE</name>
<dbReference type="EMBL" id="ML993618">
    <property type="protein sequence ID" value="KAF2161687.1"/>
    <property type="molecule type" value="Genomic_DNA"/>
</dbReference>
<reference evidence="1" key="1">
    <citation type="journal article" date="2020" name="Stud. Mycol.">
        <title>101 Dothideomycetes genomes: a test case for predicting lifestyles and emergence of pathogens.</title>
        <authorList>
            <person name="Haridas S."/>
            <person name="Albert R."/>
            <person name="Binder M."/>
            <person name="Bloem J."/>
            <person name="Labutti K."/>
            <person name="Salamov A."/>
            <person name="Andreopoulos B."/>
            <person name="Baker S."/>
            <person name="Barry K."/>
            <person name="Bills G."/>
            <person name="Bluhm B."/>
            <person name="Cannon C."/>
            <person name="Castanera R."/>
            <person name="Culley D."/>
            <person name="Daum C."/>
            <person name="Ezra D."/>
            <person name="Gonzalez J."/>
            <person name="Henrissat B."/>
            <person name="Kuo A."/>
            <person name="Liang C."/>
            <person name="Lipzen A."/>
            <person name="Lutzoni F."/>
            <person name="Magnuson J."/>
            <person name="Mondo S."/>
            <person name="Nolan M."/>
            <person name="Ohm R."/>
            <person name="Pangilinan J."/>
            <person name="Park H.-J."/>
            <person name="Ramirez L."/>
            <person name="Alfaro M."/>
            <person name="Sun H."/>
            <person name="Tritt A."/>
            <person name="Yoshinaga Y."/>
            <person name="Zwiers L.-H."/>
            <person name="Turgeon B."/>
            <person name="Goodwin S."/>
            <person name="Spatafora J."/>
            <person name="Crous P."/>
            <person name="Grigoriev I."/>
        </authorList>
    </citation>
    <scope>NUCLEOTIDE SEQUENCE</scope>
    <source>
        <strain evidence="1">ATCC 36951</strain>
    </source>
</reference>
<dbReference type="Proteomes" id="UP000799537">
    <property type="component" value="Unassembled WGS sequence"/>
</dbReference>
<accession>A0A6A6C3H3</accession>
<dbReference type="RefSeq" id="XP_033662576.1">
    <property type="nucleotide sequence ID" value="XM_033814086.1"/>
</dbReference>
<evidence type="ECO:0000313" key="1">
    <source>
        <dbReference type="EMBL" id="KAF2161687.1"/>
    </source>
</evidence>
<proteinExistence type="predicted"/>
<gene>
    <name evidence="1" type="ORF">M409DRAFT_59065</name>
</gene>
<evidence type="ECO:0000313" key="2">
    <source>
        <dbReference type="Proteomes" id="UP000799537"/>
    </source>
</evidence>
<dbReference type="AlphaFoldDB" id="A0A6A6C3H3"/>
<keyword evidence="2" id="KW-1185">Reference proteome</keyword>
<dbReference type="GeneID" id="54567358"/>
<sequence length="173" mass="18923">MWLPDTEKCLDAAWVSEWREARQESQLAAGFGEERRGRCFDTQSQFRASAPPVPKQDRHTHMRKPISIYESRNTVPDSTIVCPVQYLPAPTAAQLHLPLENQAIGAAVAACMNHSCPNQLPSLSAAASCLRGHTPLSPPAPPPTLLQTAPWHGQATSNKRFGRIATICIPVSH</sequence>
<organism evidence="1 2">
    <name type="scientific">Zasmidium cellare ATCC 36951</name>
    <dbReference type="NCBI Taxonomy" id="1080233"/>
    <lineage>
        <taxon>Eukaryota</taxon>
        <taxon>Fungi</taxon>
        <taxon>Dikarya</taxon>
        <taxon>Ascomycota</taxon>
        <taxon>Pezizomycotina</taxon>
        <taxon>Dothideomycetes</taxon>
        <taxon>Dothideomycetidae</taxon>
        <taxon>Mycosphaerellales</taxon>
        <taxon>Mycosphaerellaceae</taxon>
        <taxon>Zasmidium</taxon>
    </lineage>
</organism>